<dbReference type="EMBL" id="UZAK01051528">
    <property type="protein sequence ID" value="VDP80962.1"/>
    <property type="molecule type" value="Genomic_DNA"/>
</dbReference>
<sequence>MLMLFQLLYQNDQDQVDDLYHQFRHLNHLQLHHQAKRFPTYYMLMSVNIDFQL</sequence>
<dbReference type="AlphaFoldDB" id="A0A183L6K9"/>
<evidence type="ECO:0000313" key="1">
    <source>
        <dbReference type="EMBL" id="VDP80962.1"/>
    </source>
</evidence>
<name>A0A183L6K9_9TREM</name>
<reference evidence="3" key="1">
    <citation type="submission" date="2016-06" db="UniProtKB">
        <authorList>
            <consortium name="WormBaseParasite"/>
        </authorList>
    </citation>
    <scope>IDENTIFICATION</scope>
</reference>
<keyword evidence="2" id="KW-1185">Reference proteome</keyword>
<proteinExistence type="predicted"/>
<dbReference type="WBParaSite" id="SCUD_0002298101-mRNA-1">
    <property type="protein sequence ID" value="SCUD_0002298101-mRNA-1"/>
    <property type="gene ID" value="SCUD_0002298101"/>
</dbReference>
<organism evidence="3">
    <name type="scientific">Schistosoma curassoni</name>
    <dbReference type="NCBI Taxonomy" id="6186"/>
    <lineage>
        <taxon>Eukaryota</taxon>
        <taxon>Metazoa</taxon>
        <taxon>Spiralia</taxon>
        <taxon>Lophotrochozoa</taxon>
        <taxon>Platyhelminthes</taxon>
        <taxon>Trematoda</taxon>
        <taxon>Digenea</taxon>
        <taxon>Strigeidida</taxon>
        <taxon>Schistosomatoidea</taxon>
        <taxon>Schistosomatidae</taxon>
        <taxon>Schistosoma</taxon>
    </lineage>
</organism>
<dbReference type="Proteomes" id="UP000279833">
    <property type="component" value="Unassembled WGS sequence"/>
</dbReference>
<evidence type="ECO:0000313" key="2">
    <source>
        <dbReference type="Proteomes" id="UP000279833"/>
    </source>
</evidence>
<evidence type="ECO:0000313" key="3">
    <source>
        <dbReference type="WBParaSite" id="SCUD_0002298101-mRNA-1"/>
    </source>
</evidence>
<gene>
    <name evidence="1" type="ORF">SCUD_LOCUS22978</name>
</gene>
<reference evidence="1 2" key="2">
    <citation type="submission" date="2018-11" db="EMBL/GenBank/DDBJ databases">
        <authorList>
            <consortium name="Pathogen Informatics"/>
        </authorList>
    </citation>
    <scope>NUCLEOTIDE SEQUENCE [LARGE SCALE GENOMIC DNA]</scope>
    <source>
        <strain evidence="1">Dakar</strain>
        <strain evidence="2">Dakar, Senegal</strain>
    </source>
</reference>
<protein>
    <submittedName>
        <fullName evidence="1 3">Uncharacterized protein</fullName>
    </submittedName>
</protein>
<accession>A0A183L6K9</accession>